<feature type="transmembrane region" description="Helical" evidence="9">
    <location>
        <begin position="359"/>
        <end position="378"/>
    </location>
</feature>
<organism evidence="10 11">
    <name type="scientific">Gulosibacter chungangensis</name>
    <dbReference type="NCBI Taxonomy" id="979746"/>
    <lineage>
        <taxon>Bacteria</taxon>
        <taxon>Bacillati</taxon>
        <taxon>Actinomycetota</taxon>
        <taxon>Actinomycetes</taxon>
        <taxon>Micrococcales</taxon>
        <taxon>Microbacteriaceae</taxon>
        <taxon>Gulosibacter</taxon>
    </lineage>
</organism>
<keyword evidence="5 9" id="KW-1133">Transmembrane helix</keyword>
<dbReference type="AlphaFoldDB" id="A0A7J5BC48"/>
<comment type="subcellular location">
    <subcellularLocation>
        <location evidence="1">Cell membrane</location>
        <topology evidence="1">Multi-pass membrane protein</topology>
    </subcellularLocation>
</comment>
<evidence type="ECO:0000256" key="1">
    <source>
        <dbReference type="ARBA" id="ARBA00004651"/>
    </source>
</evidence>
<evidence type="ECO:0000313" key="11">
    <source>
        <dbReference type="Proteomes" id="UP000433493"/>
    </source>
</evidence>
<keyword evidence="4 9" id="KW-0812">Transmembrane</keyword>
<comment type="similarity">
    <text evidence="7">Belongs to the glycosyltransferase 87 family.</text>
</comment>
<keyword evidence="2" id="KW-1003">Cell membrane</keyword>
<keyword evidence="3" id="KW-0808">Transferase</keyword>
<feature type="transmembrane region" description="Helical" evidence="9">
    <location>
        <begin position="86"/>
        <end position="110"/>
    </location>
</feature>
<proteinExistence type="inferred from homology"/>
<gene>
    <name evidence="10" type="ORF">F8O05_06650</name>
</gene>
<sequence>MGRLAAQCRSAPATARDPCIHRRTRQRHGRDSRGRAGACARGCPSNSCRDRGPAGTAGLGAAGAAGFGTVSAEVSRRRFSLARPKWFGVNFEIALIWGAMALVHLLYGWVGSWHASVPFNDVTSVYRGWLDGAIESGSIPGIHEPFVYPVAALLPMWLTDLVGGHEHYTAAWIIIVLVLNLVALWWLTGRNRHAVGAWMRRAAAWFWVAFMFAIGPIGLGRIDSITVPIVILALLTIRQRTMGAGFAMTFGAWLKIWPAAPFAAAFVVFRRRWRLVIGAVIACGVVLLPIMLFVPGWSIENLASFITGQTGRGLQVESFAASILLMMKAFGAQGYFVGFNREILTTQISGPGTLLISDVLTPLMFIVMAALLVYAVMVKWAGSRLARLFPSLTMALVTTFILVNKVGSPQFFVWLAPVVIIGLLWDGRWFRWIALIALIVAGLTQIIYPWYYGWVTAAIPWAAFTLLLRNLLVLGLLVASIGRMWPAGGRKSRAVVEA</sequence>
<evidence type="ECO:0000313" key="10">
    <source>
        <dbReference type="EMBL" id="KAB1643557.1"/>
    </source>
</evidence>
<accession>A0A7J5BC48</accession>
<dbReference type="GO" id="GO:0016758">
    <property type="term" value="F:hexosyltransferase activity"/>
    <property type="evidence" value="ECO:0007669"/>
    <property type="project" value="InterPro"/>
</dbReference>
<evidence type="ECO:0000256" key="3">
    <source>
        <dbReference type="ARBA" id="ARBA00022679"/>
    </source>
</evidence>
<keyword evidence="11" id="KW-1185">Reference proteome</keyword>
<feature type="transmembrane region" description="Helical" evidence="9">
    <location>
        <begin position="432"/>
        <end position="452"/>
    </location>
</feature>
<evidence type="ECO:0000256" key="9">
    <source>
        <dbReference type="SAM" id="Phobius"/>
    </source>
</evidence>
<protein>
    <submittedName>
        <fullName evidence="10">DUF2029 domain-containing protein</fullName>
    </submittedName>
</protein>
<name>A0A7J5BC48_9MICO</name>
<feature type="transmembrane region" description="Helical" evidence="9">
    <location>
        <begin position="170"/>
        <end position="187"/>
    </location>
</feature>
<dbReference type="Proteomes" id="UP000433493">
    <property type="component" value="Unassembled WGS sequence"/>
</dbReference>
<feature type="transmembrane region" description="Helical" evidence="9">
    <location>
        <begin position="247"/>
        <end position="269"/>
    </location>
</feature>
<dbReference type="Pfam" id="PF09594">
    <property type="entry name" value="GT87"/>
    <property type="match status" value="1"/>
</dbReference>
<reference evidence="10 11" key="1">
    <citation type="submission" date="2019-09" db="EMBL/GenBank/DDBJ databases">
        <title>Phylogeny of genus Pseudoclavibacter and closely related genus.</title>
        <authorList>
            <person name="Li Y."/>
        </authorList>
    </citation>
    <scope>NUCLEOTIDE SEQUENCE [LARGE SCALE GENOMIC DNA]</scope>
    <source>
        <strain evidence="10 11">KCTC 13959</strain>
    </source>
</reference>
<evidence type="ECO:0000256" key="5">
    <source>
        <dbReference type="ARBA" id="ARBA00022989"/>
    </source>
</evidence>
<evidence type="ECO:0000256" key="6">
    <source>
        <dbReference type="ARBA" id="ARBA00023136"/>
    </source>
</evidence>
<feature type="transmembrane region" description="Helical" evidence="9">
    <location>
        <begin position="207"/>
        <end position="235"/>
    </location>
</feature>
<keyword evidence="6 9" id="KW-0472">Membrane</keyword>
<evidence type="ECO:0000256" key="2">
    <source>
        <dbReference type="ARBA" id="ARBA00022475"/>
    </source>
</evidence>
<dbReference type="GO" id="GO:0005886">
    <property type="term" value="C:plasma membrane"/>
    <property type="evidence" value="ECO:0007669"/>
    <property type="project" value="UniProtKB-SubCell"/>
</dbReference>
<dbReference type="EMBL" id="WBKB01000003">
    <property type="protein sequence ID" value="KAB1643557.1"/>
    <property type="molecule type" value="Genomic_DNA"/>
</dbReference>
<feature type="region of interest" description="Disordered" evidence="8">
    <location>
        <begin position="20"/>
        <end position="49"/>
    </location>
</feature>
<dbReference type="InterPro" id="IPR018584">
    <property type="entry name" value="GT87"/>
</dbReference>
<feature type="transmembrane region" description="Helical" evidence="9">
    <location>
        <begin position="275"/>
        <end position="297"/>
    </location>
</feature>
<evidence type="ECO:0000256" key="4">
    <source>
        <dbReference type="ARBA" id="ARBA00022692"/>
    </source>
</evidence>
<feature type="transmembrane region" description="Helical" evidence="9">
    <location>
        <begin position="409"/>
        <end position="425"/>
    </location>
</feature>
<comment type="caution">
    <text evidence="10">The sequence shown here is derived from an EMBL/GenBank/DDBJ whole genome shotgun (WGS) entry which is preliminary data.</text>
</comment>
<dbReference type="OrthoDB" id="581198at2"/>
<evidence type="ECO:0000256" key="8">
    <source>
        <dbReference type="SAM" id="MobiDB-lite"/>
    </source>
</evidence>
<feature type="transmembrane region" description="Helical" evidence="9">
    <location>
        <begin position="458"/>
        <end position="481"/>
    </location>
</feature>
<feature type="transmembrane region" description="Helical" evidence="9">
    <location>
        <begin position="385"/>
        <end position="403"/>
    </location>
</feature>
<evidence type="ECO:0000256" key="7">
    <source>
        <dbReference type="ARBA" id="ARBA00024033"/>
    </source>
</evidence>